<comment type="caution">
    <text evidence="1">The sequence shown here is derived from an EMBL/GenBank/DDBJ whole genome shotgun (WGS) entry which is preliminary data.</text>
</comment>
<dbReference type="AlphaFoldDB" id="X1V566"/>
<reference evidence="1" key="1">
    <citation type="journal article" date="2014" name="Front. Microbiol.">
        <title>High frequency of phylogenetically diverse reductive dehalogenase-homologous genes in deep subseafloor sedimentary metagenomes.</title>
        <authorList>
            <person name="Kawai M."/>
            <person name="Futagami T."/>
            <person name="Toyoda A."/>
            <person name="Takaki Y."/>
            <person name="Nishi S."/>
            <person name="Hori S."/>
            <person name="Arai W."/>
            <person name="Tsubouchi T."/>
            <person name="Morono Y."/>
            <person name="Uchiyama I."/>
            <person name="Ito T."/>
            <person name="Fujiyama A."/>
            <person name="Inagaki F."/>
            <person name="Takami H."/>
        </authorList>
    </citation>
    <scope>NUCLEOTIDE SEQUENCE</scope>
    <source>
        <strain evidence="1">Expedition CK06-06</strain>
    </source>
</reference>
<name>X1V566_9ZZZZ</name>
<protein>
    <submittedName>
        <fullName evidence="1">Uncharacterized protein</fullName>
    </submittedName>
</protein>
<sequence length="51" mass="6096">MVINELKCSNGTKVIFEETPYFFKLTIGHKTWYWERETGKYDGVSFDWKGD</sequence>
<dbReference type="EMBL" id="BARW01034862">
    <property type="protein sequence ID" value="GAJ10927.1"/>
    <property type="molecule type" value="Genomic_DNA"/>
</dbReference>
<accession>X1V566</accession>
<evidence type="ECO:0000313" key="1">
    <source>
        <dbReference type="EMBL" id="GAJ10927.1"/>
    </source>
</evidence>
<gene>
    <name evidence="1" type="ORF">S12H4_54520</name>
</gene>
<organism evidence="1">
    <name type="scientific">marine sediment metagenome</name>
    <dbReference type="NCBI Taxonomy" id="412755"/>
    <lineage>
        <taxon>unclassified sequences</taxon>
        <taxon>metagenomes</taxon>
        <taxon>ecological metagenomes</taxon>
    </lineage>
</organism>
<proteinExistence type="predicted"/>